<keyword evidence="7" id="KW-0677">Repeat</keyword>
<keyword evidence="4" id="KW-0433">Leucine-rich repeat</keyword>
<evidence type="ECO:0000256" key="4">
    <source>
        <dbReference type="ARBA" id="ARBA00022614"/>
    </source>
</evidence>
<dbReference type="PANTHER" id="PTHR27000">
    <property type="entry name" value="LEUCINE-RICH REPEAT RECEPTOR-LIKE PROTEIN KINASE FAMILY PROTEIN-RELATED"/>
    <property type="match status" value="1"/>
</dbReference>
<dbReference type="EMBL" id="JANAVB010029416">
    <property type="protein sequence ID" value="KAJ6814987.1"/>
    <property type="molecule type" value="Genomic_DNA"/>
</dbReference>
<dbReference type="Pfam" id="PF13855">
    <property type="entry name" value="LRR_8"/>
    <property type="match status" value="3"/>
</dbReference>
<dbReference type="SMART" id="SM00369">
    <property type="entry name" value="LRR_TYP"/>
    <property type="match status" value="5"/>
</dbReference>
<name>A0AAX6FF25_IRIPA</name>
<keyword evidence="6 13" id="KW-0732">Signal</keyword>
<evidence type="ECO:0000313" key="14">
    <source>
        <dbReference type="EMBL" id="KAJ6814987.1"/>
    </source>
</evidence>
<evidence type="ECO:0000256" key="11">
    <source>
        <dbReference type="ARBA" id="ARBA00023180"/>
    </source>
</evidence>
<dbReference type="GO" id="GO:0005886">
    <property type="term" value="C:plasma membrane"/>
    <property type="evidence" value="ECO:0007669"/>
    <property type="project" value="UniProtKB-SubCell"/>
</dbReference>
<keyword evidence="3" id="KW-1003">Cell membrane</keyword>
<evidence type="ECO:0000256" key="10">
    <source>
        <dbReference type="ARBA" id="ARBA00023170"/>
    </source>
</evidence>
<keyword evidence="11" id="KW-0325">Glycoprotein</keyword>
<evidence type="ECO:0000256" key="6">
    <source>
        <dbReference type="ARBA" id="ARBA00022729"/>
    </source>
</evidence>
<reference evidence="14" key="1">
    <citation type="journal article" date="2023" name="GigaByte">
        <title>Genome assembly of the bearded iris, Iris pallida Lam.</title>
        <authorList>
            <person name="Bruccoleri R.E."/>
            <person name="Oakeley E.J."/>
            <person name="Faust A.M.E."/>
            <person name="Altorfer M."/>
            <person name="Dessus-Babus S."/>
            <person name="Burckhardt D."/>
            <person name="Oertli M."/>
            <person name="Naumann U."/>
            <person name="Petersen F."/>
            <person name="Wong J."/>
        </authorList>
    </citation>
    <scope>NUCLEOTIDE SEQUENCE</scope>
    <source>
        <strain evidence="14">GSM-AAB239-AS_SAM_17_03QT</strain>
    </source>
</reference>
<dbReference type="InterPro" id="IPR003591">
    <property type="entry name" value="Leu-rich_rpt_typical-subtyp"/>
</dbReference>
<feature type="chain" id="PRO_5044005275" evidence="13">
    <location>
        <begin position="36"/>
        <end position="467"/>
    </location>
</feature>
<dbReference type="SUPFAM" id="SSF52058">
    <property type="entry name" value="L domain-like"/>
    <property type="match status" value="1"/>
</dbReference>
<gene>
    <name evidence="14" type="ORF">M6B38_136395</name>
</gene>
<dbReference type="Proteomes" id="UP001140949">
    <property type="component" value="Unassembled WGS sequence"/>
</dbReference>
<accession>A0AAX6FF25</accession>
<keyword evidence="15" id="KW-1185">Reference proteome</keyword>
<evidence type="ECO:0000256" key="7">
    <source>
        <dbReference type="ARBA" id="ARBA00022737"/>
    </source>
</evidence>
<dbReference type="PANTHER" id="PTHR27000:SF768">
    <property type="entry name" value="PIRIFORMOSPORA INDICA-INSENSITIVE PROTEIN 2-LIKE ISOFORM X1"/>
    <property type="match status" value="1"/>
</dbReference>
<keyword evidence="10" id="KW-0675">Receptor</keyword>
<feature type="signal peptide" evidence="13">
    <location>
        <begin position="1"/>
        <end position="35"/>
    </location>
</feature>
<dbReference type="FunFam" id="3.80.10.10:FF:000299">
    <property type="entry name" value="Piriformospora indica-insensitive protein 2"/>
    <property type="match status" value="1"/>
</dbReference>
<evidence type="ECO:0000256" key="13">
    <source>
        <dbReference type="SAM" id="SignalP"/>
    </source>
</evidence>
<dbReference type="InterPro" id="IPR032675">
    <property type="entry name" value="LRR_dom_sf"/>
</dbReference>
<evidence type="ECO:0000313" key="15">
    <source>
        <dbReference type="Proteomes" id="UP001140949"/>
    </source>
</evidence>
<evidence type="ECO:0000256" key="9">
    <source>
        <dbReference type="ARBA" id="ARBA00023136"/>
    </source>
</evidence>
<keyword evidence="5" id="KW-0812">Transmembrane</keyword>
<dbReference type="GO" id="GO:0051707">
    <property type="term" value="P:response to other organism"/>
    <property type="evidence" value="ECO:0007669"/>
    <property type="project" value="UniProtKB-ARBA"/>
</dbReference>
<proteinExistence type="predicted"/>
<comment type="caution">
    <text evidence="14">The sequence shown here is derived from an EMBL/GenBank/DDBJ whole genome shotgun (WGS) entry which is preliminary data.</text>
</comment>
<keyword evidence="9" id="KW-0472">Membrane</keyword>
<sequence>MLVSVCRPHFLPTTQMPLFTFVLLLLSSLPPLTSPHAHGNTNNSMDPHEKETLFQVMDSMSSDRDWRSSSPAPCSPGSSWPGLECKQVGGLLHVTRLDFGTPHSPTCKPTATFPPQVFLLPHLQSLFFSDCFKTTPSSIPAPPSGPPPHLEQLSLRSNPALVGPIPPQLFSLASLKVLTLSQNRLSGKIPAEGLSLLTSLVHLDLSYNSLTGRIPAQIGLLESLADLDLSYNSLSGPIPASVGRMGSLQKLDLSSNSLSGGVPDSLGNLSLLAFLALSSNRLAGELPGGLPRLQSLQYFLMDDNPMAVRLPFQLGRLARLRELRLANSGYWGPIPGSFAWLANLTTLSLEDNRLTGEIPRGLGGLGRIYHLNLSRNMLGGVVPFDAGFVRRLGGNLDLSGNPGLCARGDVGVEVGVDVCGSGGGGGSSEHQLMGRSGGAVRRFVCWDFSTLLLGIFGGLTVHHWLLL</sequence>
<evidence type="ECO:0000256" key="1">
    <source>
        <dbReference type="ARBA" id="ARBA00004167"/>
    </source>
</evidence>
<dbReference type="AlphaFoldDB" id="A0AAX6FF25"/>
<evidence type="ECO:0000256" key="3">
    <source>
        <dbReference type="ARBA" id="ARBA00022475"/>
    </source>
</evidence>
<evidence type="ECO:0000256" key="8">
    <source>
        <dbReference type="ARBA" id="ARBA00022989"/>
    </source>
</evidence>
<dbReference type="Gene3D" id="3.80.10.10">
    <property type="entry name" value="Ribonuclease Inhibitor"/>
    <property type="match status" value="3"/>
</dbReference>
<dbReference type="PRINTS" id="PR00019">
    <property type="entry name" value="LEURICHRPT"/>
</dbReference>
<dbReference type="FunFam" id="3.80.10.10:FF:000269">
    <property type="entry name" value="Piriformospora indica-insensitive protein 2"/>
    <property type="match status" value="1"/>
</dbReference>
<feature type="compositionally biased region" description="Low complexity" evidence="12">
    <location>
        <begin position="68"/>
        <end position="78"/>
    </location>
</feature>
<feature type="region of interest" description="Disordered" evidence="12">
    <location>
        <begin position="59"/>
        <end position="78"/>
    </location>
</feature>
<reference evidence="14" key="2">
    <citation type="submission" date="2023-04" db="EMBL/GenBank/DDBJ databases">
        <authorList>
            <person name="Bruccoleri R.E."/>
            <person name="Oakeley E.J."/>
            <person name="Faust A.-M."/>
            <person name="Dessus-Babus S."/>
            <person name="Altorfer M."/>
            <person name="Burckhardt D."/>
            <person name="Oertli M."/>
            <person name="Naumann U."/>
            <person name="Petersen F."/>
            <person name="Wong J."/>
        </authorList>
    </citation>
    <scope>NUCLEOTIDE SEQUENCE</scope>
    <source>
        <strain evidence="14">GSM-AAB239-AS_SAM_17_03QT</strain>
        <tissue evidence="14">Leaf</tissue>
    </source>
</reference>
<keyword evidence="8" id="KW-1133">Transmembrane helix</keyword>
<organism evidence="14 15">
    <name type="scientific">Iris pallida</name>
    <name type="common">Sweet iris</name>
    <dbReference type="NCBI Taxonomy" id="29817"/>
    <lineage>
        <taxon>Eukaryota</taxon>
        <taxon>Viridiplantae</taxon>
        <taxon>Streptophyta</taxon>
        <taxon>Embryophyta</taxon>
        <taxon>Tracheophyta</taxon>
        <taxon>Spermatophyta</taxon>
        <taxon>Magnoliopsida</taxon>
        <taxon>Liliopsida</taxon>
        <taxon>Asparagales</taxon>
        <taxon>Iridaceae</taxon>
        <taxon>Iridoideae</taxon>
        <taxon>Irideae</taxon>
        <taxon>Iris</taxon>
    </lineage>
</organism>
<comment type="subcellular location">
    <subcellularLocation>
        <location evidence="2">Cell membrane</location>
    </subcellularLocation>
    <subcellularLocation>
        <location evidence="1">Membrane</location>
        <topology evidence="1">Single-pass membrane protein</topology>
    </subcellularLocation>
</comment>
<evidence type="ECO:0000256" key="12">
    <source>
        <dbReference type="SAM" id="MobiDB-lite"/>
    </source>
</evidence>
<evidence type="ECO:0000256" key="5">
    <source>
        <dbReference type="ARBA" id="ARBA00022692"/>
    </source>
</evidence>
<dbReference type="InterPro" id="IPR001611">
    <property type="entry name" value="Leu-rich_rpt"/>
</dbReference>
<evidence type="ECO:0000256" key="2">
    <source>
        <dbReference type="ARBA" id="ARBA00004236"/>
    </source>
</evidence>
<protein>
    <submittedName>
        <fullName evidence="14">Protein TOO MANY MOUTHS-like</fullName>
    </submittedName>
</protein>